<dbReference type="GO" id="GO:0005743">
    <property type="term" value="C:mitochondrial inner membrane"/>
    <property type="evidence" value="ECO:0007669"/>
    <property type="project" value="UniProtKB-SubCell"/>
</dbReference>
<dbReference type="Pfam" id="PF02953">
    <property type="entry name" value="zf-Tim10_DDP"/>
    <property type="match status" value="1"/>
</dbReference>
<keyword evidence="1" id="KW-0496">Mitochondrion</keyword>
<dbReference type="EMBL" id="LR791104">
    <property type="protein sequence ID" value="CAB3266966.1"/>
    <property type="molecule type" value="mRNA"/>
</dbReference>
<evidence type="ECO:0000313" key="3">
    <source>
        <dbReference type="EMBL" id="CAB3266966.1"/>
    </source>
</evidence>
<organism evidence="3">
    <name type="scientific">Phallusia mammillata</name>
    <dbReference type="NCBI Taxonomy" id="59560"/>
    <lineage>
        <taxon>Eukaryota</taxon>
        <taxon>Metazoa</taxon>
        <taxon>Chordata</taxon>
        <taxon>Tunicata</taxon>
        <taxon>Ascidiacea</taxon>
        <taxon>Phlebobranchia</taxon>
        <taxon>Ascidiidae</taxon>
        <taxon>Phallusia</taxon>
    </lineage>
</organism>
<proteinExistence type="evidence at transcript level"/>
<dbReference type="SUPFAM" id="SSF144122">
    <property type="entry name" value="Tim10-like"/>
    <property type="match status" value="1"/>
</dbReference>
<keyword evidence="1" id="KW-0472">Membrane</keyword>
<keyword evidence="1" id="KW-0143">Chaperone</keyword>
<evidence type="ECO:0000256" key="1">
    <source>
        <dbReference type="RuleBase" id="RU367043"/>
    </source>
</evidence>
<reference evidence="3" key="1">
    <citation type="submission" date="2020-04" db="EMBL/GenBank/DDBJ databases">
        <authorList>
            <person name="Neveu A P."/>
        </authorList>
    </citation>
    <scope>NUCLEOTIDE SEQUENCE</scope>
    <source>
        <tissue evidence="3">Whole embryo</tissue>
    </source>
</reference>
<comment type="subunit">
    <text evidence="1">Heterohexamer.</text>
</comment>
<keyword evidence="1" id="KW-0813">Transport</keyword>
<comment type="similarity">
    <text evidence="1">Belongs to the small Tim family.</text>
</comment>
<keyword evidence="1" id="KW-1015">Disulfide bond</keyword>
<dbReference type="AlphaFoldDB" id="A0A6F9DVG4"/>
<gene>
    <name evidence="3" type="primary">Timm8a</name>
</gene>
<keyword evidence="1" id="KW-0811">Translocation</keyword>
<comment type="subcellular location">
    <subcellularLocation>
        <location evidence="1">Mitochondrion inner membrane</location>
        <topology evidence="1">Peripheral membrane protein</topology>
        <orientation evidence="1">Intermembrane side</orientation>
    </subcellularLocation>
</comment>
<dbReference type="InterPro" id="IPR035427">
    <property type="entry name" value="Tim10-like_dom_sf"/>
</dbReference>
<comment type="domain">
    <text evidence="1">The twin CX3C motif contains 4 conserved Cys residues that form 2 disulfide bonds in the mitochondrial intermembrane space.</text>
</comment>
<dbReference type="Gene3D" id="1.10.287.810">
    <property type="entry name" value="Mitochondrial import inner membrane translocase subunit tim13 like domains"/>
    <property type="match status" value="1"/>
</dbReference>
<keyword evidence="1" id="KW-0653">Protein transport</keyword>
<dbReference type="InterPro" id="IPR004217">
    <property type="entry name" value="Tim10-like"/>
</dbReference>
<dbReference type="GO" id="GO:0015031">
    <property type="term" value="P:protein transport"/>
    <property type="evidence" value="ECO:0007669"/>
    <property type="project" value="UniProtKB-KW"/>
</dbReference>
<sequence>MDPSMMEDVARQLKDNPELARMLMEEQKKMEAQMQLKTIVNKLSSECWDKCVDRVGTSLGRQETCLANCAERYLDVDQFIRQRMSSSRK</sequence>
<evidence type="ECO:0000259" key="2">
    <source>
        <dbReference type="Pfam" id="PF02953"/>
    </source>
</evidence>
<protein>
    <recommendedName>
        <fullName evidence="1">Mitochondrial import inner membrane translocase subunit</fullName>
    </recommendedName>
</protein>
<feature type="domain" description="Tim10-like" evidence="2">
    <location>
        <begin position="31"/>
        <end position="85"/>
    </location>
</feature>
<accession>A0A6F9DVG4</accession>
<name>A0A6F9DVG4_9ASCI</name>
<keyword evidence="1" id="KW-0999">Mitochondrion inner membrane</keyword>
<comment type="function">
    <text evidence="1">Mitochondrial intermembrane chaperone that participates in the import and insertion of some multi-pass transmembrane proteins into the mitochondrial inner membrane. Also required for the transfer of beta-barrel precursors from the TOM complex to the sorting and assembly machinery (SAM complex) of the outer membrane. Acts as a chaperone-like protein that protects the hydrophobic precursors from aggregation and guide them through the mitochondrial intermembrane space.</text>
</comment>